<organism evidence="3">
    <name type="scientific">Thrips palmi</name>
    <name type="common">Melon thrips</name>
    <dbReference type="NCBI Taxonomy" id="161013"/>
    <lineage>
        <taxon>Eukaryota</taxon>
        <taxon>Metazoa</taxon>
        <taxon>Ecdysozoa</taxon>
        <taxon>Arthropoda</taxon>
        <taxon>Hexapoda</taxon>
        <taxon>Insecta</taxon>
        <taxon>Pterygota</taxon>
        <taxon>Neoptera</taxon>
        <taxon>Paraneoptera</taxon>
        <taxon>Thysanoptera</taxon>
        <taxon>Terebrantia</taxon>
        <taxon>Thripoidea</taxon>
        <taxon>Thripidae</taxon>
        <taxon>Thrips</taxon>
    </lineage>
</organism>
<dbReference type="GeneID" id="117654417"/>
<keyword evidence="1" id="KW-0732">Signal</keyword>
<feature type="chain" id="PRO_5027834253" evidence="1">
    <location>
        <begin position="18"/>
        <end position="135"/>
    </location>
</feature>
<dbReference type="AlphaFoldDB" id="A0A6P9AHS2"/>
<proteinExistence type="predicted"/>
<accession>A0A6P9AHS2</accession>
<dbReference type="InParanoid" id="A0A6P9AHS2"/>
<reference evidence="3" key="1">
    <citation type="submission" date="2025-08" db="UniProtKB">
        <authorList>
            <consortium name="RefSeq"/>
        </authorList>
    </citation>
    <scope>IDENTIFICATION</scope>
    <source>
        <tissue evidence="3">Total insect</tissue>
    </source>
</reference>
<gene>
    <name evidence="3" type="primary">LOC117654417</name>
</gene>
<dbReference type="RefSeq" id="XP_034256924.1">
    <property type="nucleotide sequence ID" value="XM_034401033.1"/>
</dbReference>
<name>A0A6P9AHS2_THRPL</name>
<evidence type="ECO:0000313" key="3">
    <source>
        <dbReference type="RefSeq" id="XP_034256924.1"/>
    </source>
</evidence>
<evidence type="ECO:0000313" key="2">
    <source>
        <dbReference type="Proteomes" id="UP000515158"/>
    </source>
</evidence>
<dbReference type="Proteomes" id="UP000515158">
    <property type="component" value="Unplaced"/>
</dbReference>
<keyword evidence="2" id="KW-1185">Reference proteome</keyword>
<dbReference type="KEGG" id="tpal:117654417"/>
<protein>
    <submittedName>
        <fullName evidence="3">Uncharacterized protein LOC117654417</fullName>
    </submittedName>
</protein>
<feature type="signal peptide" evidence="1">
    <location>
        <begin position="1"/>
        <end position="17"/>
    </location>
</feature>
<evidence type="ECO:0000256" key="1">
    <source>
        <dbReference type="SAM" id="SignalP"/>
    </source>
</evidence>
<sequence length="135" mass="15102">MLRFSCLLWCGPCYVSSSISQGVTPEKGLLTYIDQCAEFLIRQSLRLHLLAWCLIQAVLCQTDFTTEGTATELYTAFGTAVDGAVTEDANNALFTSNSNQCNVRFLDFKLTLTFKISKCNAMFRGEIVKHLRQTL</sequence>